<evidence type="ECO:0000256" key="1">
    <source>
        <dbReference type="ARBA" id="ARBA00000085"/>
    </source>
</evidence>
<dbReference type="InterPro" id="IPR004358">
    <property type="entry name" value="Sig_transdc_His_kin-like_C"/>
</dbReference>
<comment type="catalytic activity">
    <reaction evidence="1">
        <text>ATP + protein L-histidine = ADP + protein N-phospho-L-histidine.</text>
        <dbReference type="EC" id="2.7.13.3"/>
    </reaction>
</comment>
<dbReference type="Pfam" id="PF02518">
    <property type="entry name" value="HATPase_c"/>
    <property type="match status" value="1"/>
</dbReference>
<keyword evidence="5" id="KW-0472">Membrane</keyword>
<dbReference type="InterPro" id="IPR003594">
    <property type="entry name" value="HATPase_dom"/>
</dbReference>
<dbReference type="InterPro" id="IPR011006">
    <property type="entry name" value="CheY-like_superfamily"/>
</dbReference>
<feature type="transmembrane region" description="Helical" evidence="5">
    <location>
        <begin position="154"/>
        <end position="175"/>
    </location>
</feature>
<dbReference type="Gene3D" id="1.10.287.130">
    <property type="match status" value="1"/>
</dbReference>
<feature type="domain" description="Response regulatory" evidence="7">
    <location>
        <begin position="601"/>
        <end position="713"/>
    </location>
</feature>
<dbReference type="Proteomes" id="UP000321595">
    <property type="component" value="Chromosome"/>
</dbReference>
<evidence type="ECO:0000256" key="3">
    <source>
        <dbReference type="ARBA" id="ARBA00022553"/>
    </source>
</evidence>
<dbReference type="NCBIfam" id="TIGR00229">
    <property type="entry name" value="sensory_box"/>
    <property type="match status" value="1"/>
</dbReference>
<keyword evidence="5" id="KW-1133">Transmembrane helix</keyword>
<dbReference type="AlphaFoldDB" id="A0A5B8XLQ3"/>
<dbReference type="Gene3D" id="3.30.565.10">
    <property type="entry name" value="Histidine kinase-like ATPase, C-terminal domain"/>
    <property type="match status" value="1"/>
</dbReference>
<dbReference type="SUPFAM" id="SSF55874">
    <property type="entry name" value="ATPase domain of HSP90 chaperone/DNA topoisomerase II/histidine kinase"/>
    <property type="match status" value="1"/>
</dbReference>
<dbReference type="InterPro" id="IPR036890">
    <property type="entry name" value="HATPase_C_sf"/>
</dbReference>
<feature type="domain" description="Response regulatory" evidence="7">
    <location>
        <begin position="744"/>
        <end position="858"/>
    </location>
</feature>
<dbReference type="Pfam" id="PF20969">
    <property type="entry name" value="MASE11"/>
    <property type="match status" value="1"/>
</dbReference>
<feature type="transmembrane region" description="Helical" evidence="5">
    <location>
        <begin position="56"/>
        <end position="80"/>
    </location>
</feature>
<dbReference type="InterPro" id="IPR000014">
    <property type="entry name" value="PAS"/>
</dbReference>
<keyword evidence="11" id="KW-1185">Reference proteome</keyword>
<feature type="transmembrane region" description="Helical" evidence="5">
    <location>
        <begin position="87"/>
        <end position="108"/>
    </location>
</feature>
<dbReference type="PROSITE" id="PS50109">
    <property type="entry name" value="HIS_KIN"/>
    <property type="match status" value="1"/>
</dbReference>
<dbReference type="InterPro" id="IPR001789">
    <property type="entry name" value="Sig_transdc_resp-reg_receiver"/>
</dbReference>
<reference evidence="10 11" key="1">
    <citation type="submission" date="2019-08" db="EMBL/GenBank/DDBJ databases">
        <authorList>
            <person name="Liang Q."/>
        </authorList>
    </citation>
    <scope>NUCLEOTIDE SEQUENCE [LARGE SCALE GENOMIC DNA]</scope>
    <source>
        <strain evidence="10 11">V1718</strain>
    </source>
</reference>
<feature type="domain" description="PAC" evidence="9">
    <location>
        <begin position="305"/>
        <end position="357"/>
    </location>
</feature>
<feature type="transmembrane region" description="Helical" evidence="5">
    <location>
        <begin position="195"/>
        <end position="216"/>
    </location>
</feature>
<evidence type="ECO:0000256" key="5">
    <source>
        <dbReference type="SAM" id="Phobius"/>
    </source>
</evidence>
<accession>A0A5B8XLQ3</accession>
<dbReference type="SUPFAM" id="SSF47384">
    <property type="entry name" value="Homodimeric domain of signal transducing histidine kinase"/>
    <property type="match status" value="1"/>
</dbReference>
<dbReference type="EMBL" id="CP042467">
    <property type="protein sequence ID" value="QED26782.1"/>
    <property type="molecule type" value="Genomic_DNA"/>
</dbReference>
<dbReference type="SMART" id="SM00448">
    <property type="entry name" value="REC"/>
    <property type="match status" value="2"/>
</dbReference>
<dbReference type="PROSITE" id="PS50113">
    <property type="entry name" value="PAC"/>
    <property type="match status" value="1"/>
</dbReference>
<dbReference type="InterPro" id="IPR000700">
    <property type="entry name" value="PAS-assoc_C"/>
</dbReference>
<dbReference type="PROSITE" id="PS50112">
    <property type="entry name" value="PAS"/>
    <property type="match status" value="1"/>
</dbReference>
<dbReference type="Pfam" id="PF08447">
    <property type="entry name" value="PAS_3"/>
    <property type="match status" value="1"/>
</dbReference>
<gene>
    <name evidence="10" type="ORF">FRD01_05900</name>
</gene>
<evidence type="ECO:0000313" key="10">
    <source>
        <dbReference type="EMBL" id="QED26782.1"/>
    </source>
</evidence>
<keyword evidence="3 4" id="KW-0597">Phosphoprotein</keyword>
<keyword evidence="5" id="KW-0812">Transmembrane</keyword>
<evidence type="ECO:0000259" key="8">
    <source>
        <dbReference type="PROSITE" id="PS50112"/>
    </source>
</evidence>
<dbReference type="SUPFAM" id="SSF55785">
    <property type="entry name" value="PYP-like sensor domain (PAS domain)"/>
    <property type="match status" value="1"/>
</dbReference>
<protein>
    <recommendedName>
        <fullName evidence="2">histidine kinase</fullName>
        <ecNumber evidence="2">2.7.13.3</ecNumber>
    </recommendedName>
</protein>
<dbReference type="PANTHER" id="PTHR43547">
    <property type="entry name" value="TWO-COMPONENT HISTIDINE KINASE"/>
    <property type="match status" value="1"/>
</dbReference>
<dbReference type="Pfam" id="PF00512">
    <property type="entry name" value="HisKA"/>
    <property type="match status" value="1"/>
</dbReference>
<proteinExistence type="predicted"/>
<dbReference type="OrthoDB" id="5413377at2"/>
<dbReference type="CDD" id="cd00156">
    <property type="entry name" value="REC"/>
    <property type="match status" value="2"/>
</dbReference>
<dbReference type="InterPro" id="IPR013655">
    <property type="entry name" value="PAS_fold_3"/>
</dbReference>
<feature type="domain" description="PAS" evidence="8">
    <location>
        <begin position="233"/>
        <end position="294"/>
    </location>
</feature>
<dbReference type="InterPro" id="IPR005467">
    <property type="entry name" value="His_kinase_dom"/>
</dbReference>
<dbReference type="InterPro" id="IPR003661">
    <property type="entry name" value="HisK_dim/P_dom"/>
</dbReference>
<feature type="transmembrane region" description="Helical" evidence="5">
    <location>
        <begin position="114"/>
        <end position="142"/>
    </location>
</feature>
<dbReference type="InterPro" id="IPR036097">
    <property type="entry name" value="HisK_dim/P_sf"/>
</dbReference>
<evidence type="ECO:0000259" key="6">
    <source>
        <dbReference type="PROSITE" id="PS50109"/>
    </source>
</evidence>
<dbReference type="Gene3D" id="3.30.450.20">
    <property type="entry name" value="PAS domain"/>
    <property type="match status" value="1"/>
</dbReference>
<dbReference type="Pfam" id="PF00072">
    <property type="entry name" value="Response_reg"/>
    <property type="match status" value="2"/>
</dbReference>
<dbReference type="InterPro" id="IPR035965">
    <property type="entry name" value="PAS-like_dom_sf"/>
</dbReference>
<sequence length="860" mass="95321">MARVPFGALCSGLSFCALASNLRRSGGDLKNGEEQSEMSGDSWSLRWDPRRWREGLLSLCVQYAFYSGILVYIPSVVLAYKHEMWGVVWLDTVAMMLVASLFVFRRLAFRIRAFGFLLVLYALTIGMLVWVLPVSGVFMMGYSVFATLLMGRKAGYVAIFFNFLGMMAVGAWVAMGRMPLGNGLVPPTVEWVVITANYMIINSLIVIAIGAVINTLEKAWLSEQRALDDAEESERRFSQIARNIQEVFYIQDAKTGGLVYASPLFSTLWGQEFSKIGSWEDLMRLIHPEDAERVGLGLEERKRGHSNELEFRIGAGNNAVWVRDRGYPVMEADELVRVVGTMREFTEQKHLQEELFKTQRLESIGNLASGIAHDLNNVLSPILMSVDVLKSRVKDPELKGTLAALESSAKRGAGLIRQILGLGKGASGAKVSISPAKVVDDVRKIVQETFPRDVELVWDVQGDVWNVMGDEVHLQQIVMNFLVNARDAVSGKGTIQLTMRNAREAGGDFVELHVKDDGHGIPEDLHEKIFEPFFSTKGVGKGTGLGLSTTYSIVRQMGGEIELKSKPGEGALFSVRFPATRELALTSSDDLHTGLRGRGELILLVDDDEQIVTVTKGVLEEFGYRVITAKNGAEGVSKFAMNRDALALVVSDMNMPVMNGPAMIRAIKALKADVKVIGVTGLRDDETRPEECHRFLNKPFSSQLLLANIRELIDESLRETPGDLNTLPSRISSDELDVMTRSRKILVVEDELILGELTSQTLRKAGHKVTWVKNGQAALEEIDSGEFDVVISDIHLPQLNGAELFEAVREKRPDLKFIFTTGDHKLPESLRSYVGKGVAAMYKPFTVNDLKSTIFRVLEN</sequence>
<feature type="modified residue" description="4-aspartylphosphate" evidence="4">
    <location>
        <position position="652"/>
    </location>
</feature>
<feature type="modified residue" description="4-aspartylphosphate" evidence="4">
    <location>
        <position position="793"/>
    </location>
</feature>
<organism evidence="10 11">
    <name type="scientific">Microvenator marinus</name>
    <dbReference type="NCBI Taxonomy" id="2600177"/>
    <lineage>
        <taxon>Bacteria</taxon>
        <taxon>Deltaproteobacteria</taxon>
        <taxon>Bradymonadales</taxon>
        <taxon>Microvenatoraceae</taxon>
        <taxon>Microvenator</taxon>
    </lineage>
</organism>
<evidence type="ECO:0000256" key="2">
    <source>
        <dbReference type="ARBA" id="ARBA00012438"/>
    </source>
</evidence>
<dbReference type="SUPFAM" id="SSF52172">
    <property type="entry name" value="CheY-like"/>
    <property type="match status" value="2"/>
</dbReference>
<dbReference type="KEGG" id="bbae:FRD01_05900"/>
<dbReference type="EC" id="2.7.13.3" evidence="2"/>
<name>A0A5B8XLQ3_9DELT</name>
<dbReference type="PRINTS" id="PR00344">
    <property type="entry name" value="BCTRLSENSOR"/>
</dbReference>
<dbReference type="PANTHER" id="PTHR43547:SF2">
    <property type="entry name" value="HYBRID SIGNAL TRANSDUCTION HISTIDINE KINASE C"/>
    <property type="match status" value="1"/>
</dbReference>
<evidence type="ECO:0000256" key="4">
    <source>
        <dbReference type="PROSITE-ProRule" id="PRU00169"/>
    </source>
</evidence>
<dbReference type="InterPro" id="IPR048437">
    <property type="entry name" value="MASE11"/>
</dbReference>
<dbReference type="SMART" id="SM00387">
    <property type="entry name" value="HATPase_c"/>
    <property type="match status" value="1"/>
</dbReference>
<evidence type="ECO:0000259" key="7">
    <source>
        <dbReference type="PROSITE" id="PS50110"/>
    </source>
</evidence>
<dbReference type="CDD" id="cd00082">
    <property type="entry name" value="HisKA"/>
    <property type="match status" value="1"/>
</dbReference>
<evidence type="ECO:0000259" key="9">
    <source>
        <dbReference type="PROSITE" id="PS50113"/>
    </source>
</evidence>
<dbReference type="GO" id="GO:0000155">
    <property type="term" value="F:phosphorelay sensor kinase activity"/>
    <property type="evidence" value="ECO:0007669"/>
    <property type="project" value="InterPro"/>
</dbReference>
<dbReference type="Gene3D" id="3.40.50.2300">
    <property type="match status" value="2"/>
</dbReference>
<dbReference type="PROSITE" id="PS50110">
    <property type="entry name" value="RESPONSE_REGULATORY"/>
    <property type="match status" value="2"/>
</dbReference>
<feature type="domain" description="Histidine kinase" evidence="6">
    <location>
        <begin position="370"/>
        <end position="581"/>
    </location>
</feature>
<dbReference type="SMART" id="SM00388">
    <property type="entry name" value="HisKA"/>
    <property type="match status" value="1"/>
</dbReference>
<evidence type="ECO:0000313" key="11">
    <source>
        <dbReference type="Proteomes" id="UP000321595"/>
    </source>
</evidence>